<feature type="chain" id="PRO_5038671325" evidence="1">
    <location>
        <begin position="27"/>
        <end position="344"/>
    </location>
</feature>
<feature type="signal peptide" evidence="1">
    <location>
        <begin position="1"/>
        <end position="26"/>
    </location>
</feature>
<evidence type="ECO:0000256" key="1">
    <source>
        <dbReference type="SAM" id="SignalP"/>
    </source>
</evidence>
<organism evidence="2 3">
    <name type="scientific">Candidatus Pullichristensenella stercorigallinarum</name>
    <dbReference type="NCBI Taxonomy" id="2840909"/>
    <lineage>
        <taxon>Bacteria</taxon>
        <taxon>Bacillati</taxon>
        <taxon>Bacillota</taxon>
        <taxon>Clostridia</taxon>
        <taxon>Candidatus Pullichristensenella</taxon>
    </lineage>
</organism>
<evidence type="ECO:0000313" key="2">
    <source>
        <dbReference type="EMBL" id="HIQ82834.1"/>
    </source>
</evidence>
<reference evidence="2" key="1">
    <citation type="submission" date="2020-10" db="EMBL/GenBank/DDBJ databases">
        <authorList>
            <person name="Gilroy R."/>
        </authorList>
    </citation>
    <scope>NUCLEOTIDE SEQUENCE</scope>
    <source>
        <strain evidence="2">ChiSjej6B24-2974</strain>
    </source>
</reference>
<dbReference type="AlphaFoldDB" id="A0A9D1CX13"/>
<comment type="caution">
    <text evidence="2">The sequence shown here is derived from an EMBL/GenBank/DDBJ whole genome shotgun (WGS) entry which is preliminary data.</text>
</comment>
<accession>A0A9D1CX13</accession>
<evidence type="ECO:0000313" key="3">
    <source>
        <dbReference type="Proteomes" id="UP000824260"/>
    </source>
</evidence>
<protein>
    <submittedName>
        <fullName evidence="2">Uncharacterized protein</fullName>
    </submittedName>
</protein>
<name>A0A9D1CX13_9FIRM</name>
<proteinExistence type="predicted"/>
<dbReference type="Proteomes" id="UP000824260">
    <property type="component" value="Unassembled WGS sequence"/>
</dbReference>
<keyword evidence="1" id="KW-0732">Signal</keyword>
<dbReference type="EMBL" id="DVFZ01000070">
    <property type="protein sequence ID" value="HIQ82834.1"/>
    <property type="molecule type" value="Genomic_DNA"/>
</dbReference>
<reference evidence="2" key="2">
    <citation type="journal article" date="2021" name="PeerJ">
        <title>Extensive microbial diversity within the chicken gut microbiome revealed by metagenomics and culture.</title>
        <authorList>
            <person name="Gilroy R."/>
            <person name="Ravi A."/>
            <person name="Getino M."/>
            <person name="Pursley I."/>
            <person name="Horton D.L."/>
            <person name="Alikhan N.F."/>
            <person name="Baker D."/>
            <person name="Gharbi K."/>
            <person name="Hall N."/>
            <person name="Watson M."/>
            <person name="Adriaenssens E.M."/>
            <person name="Foster-Nyarko E."/>
            <person name="Jarju S."/>
            <person name="Secka A."/>
            <person name="Antonio M."/>
            <person name="Oren A."/>
            <person name="Chaudhuri R.R."/>
            <person name="La Ragione R."/>
            <person name="Hildebrand F."/>
            <person name="Pallen M.J."/>
        </authorList>
    </citation>
    <scope>NUCLEOTIDE SEQUENCE</scope>
    <source>
        <strain evidence="2">ChiSjej6B24-2974</strain>
    </source>
</reference>
<sequence length="344" mass="37833">MNRTMKILLSLTLLFAMALSALPVHAEEALMPLADQFIYEPDESEENAEATRAANAAYREKIASLVQDSDVVCTSETLRFEVGQVLAVEDFTALTWRVSNLTDKTVFIATSEFFATFSGIEYDVCGGLHWGNLVLAPGASADARFHGVLWSHFEPGEGAFSLEMKVYDISQEAEEVAALVDGGGEFYPGESGCPLLEDVRLAVPVTMEAGEVRSALPDGQPLEWEMDGYVLRVTQADMSDVGAQFALERIYESKDAALADSPVGDDSFWSYELLSADGAKWVSTAFGNIPEEPVELEDGRWAWQYSTRVYYMVSQPDAVILRAKRYEGNGYDESANEDVTLNFA</sequence>
<gene>
    <name evidence="2" type="ORF">IAA52_06995</name>
</gene>